<gene>
    <name evidence="1" type="ORF">WA026_019336</name>
</gene>
<sequence length="162" mass="18441">MENVVAASAFVVIAGAYCELKKKRRKRPRWWVRSFLAKRDSEGAYNSLMRDLRLQSGFDNFVRMTAADFELLLNLIGPEITKTRIINYETQVPGTTRRPFPLSGHKSRAHVLSRSRLRHFCPGHLCRDVCQTVSILQLVPGTCAATCRREFCCNGNGALRLR</sequence>
<dbReference type="EMBL" id="JARQZJ010000043">
    <property type="protein sequence ID" value="KAK9877665.1"/>
    <property type="molecule type" value="Genomic_DNA"/>
</dbReference>
<dbReference type="AlphaFoldDB" id="A0AAW1U9T9"/>
<protein>
    <submittedName>
        <fullName evidence="1">Uncharacterized protein</fullName>
    </submittedName>
</protein>
<reference evidence="1 2" key="1">
    <citation type="submission" date="2023-03" db="EMBL/GenBank/DDBJ databases">
        <title>Genome insight into feeding habits of ladybird beetles.</title>
        <authorList>
            <person name="Li H.-S."/>
            <person name="Huang Y.-H."/>
            <person name="Pang H."/>
        </authorList>
    </citation>
    <scope>NUCLEOTIDE SEQUENCE [LARGE SCALE GENOMIC DNA]</scope>
    <source>
        <strain evidence="1">SYSU_2023b</strain>
        <tissue evidence="1">Whole body</tissue>
    </source>
</reference>
<keyword evidence="2" id="KW-1185">Reference proteome</keyword>
<name>A0AAW1U9T9_9CUCU</name>
<proteinExistence type="predicted"/>
<evidence type="ECO:0000313" key="1">
    <source>
        <dbReference type="EMBL" id="KAK9877665.1"/>
    </source>
</evidence>
<dbReference type="Proteomes" id="UP001431783">
    <property type="component" value="Unassembled WGS sequence"/>
</dbReference>
<organism evidence="1 2">
    <name type="scientific">Henosepilachna vigintioctopunctata</name>
    <dbReference type="NCBI Taxonomy" id="420089"/>
    <lineage>
        <taxon>Eukaryota</taxon>
        <taxon>Metazoa</taxon>
        <taxon>Ecdysozoa</taxon>
        <taxon>Arthropoda</taxon>
        <taxon>Hexapoda</taxon>
        <taxon>Insecta</taxon>
        <taxon>Pterygota</taxon>
        <taxon>Neoptera</taxon>
        <taxon>Endopterygota</taxon>
        <taxon>Coleoptera</taxon>
        <taxon>Polyphaga</taxon>
        <taxon>Cucujiformia</taxon>
        <taxon>Coccinelloidea</taxon>
        <taxon>Coccinellidae</taxon>
        <taxon>Epilachninae</taxon>
        <taxon>Epilachnini</taxon>
        <taxon>Henosepilachna</taxon>
    </lineage>
</organism>
<accession>A0AAW1U9T9</accession>
<evidence type="ECO:0000313" key="2">
    <source>
        <dbReference type="Proteomes" id="UP001431783"/>
    </source>
</evidence>
<comment type="caution">
    <text evidence="1">The sequence shown here is derived from an EMBL/GenBank/DDBJ whole genome shotgun (WGS) entry which is preliminary data.</text>
</comment>